<feature type="binding site" evidence="8">
    <location>
        <position position="24"/>
    </location>
    <ligand>
        <name>ADP-alpha-D-glucose</name>
        <dbReference type="ChEBI" id="CHEBI:57498"/>
    </ligand>
</feature>
<comment type="catalytic activity">
    <reaction evidence="1 8">
        <text>[(1-&gt;4)-alpha-D-glucosyl](n) + ADP-alpha-D-glucose = [(1-&gt;4)-alpha-D-glucosyl](n+1) + ADP + H(+)</text>
        <dbReference type="Rhea" id="RHEA:18189"/>
        <dbReference type="Rhea" id="RHEA-COMP:9584"/>
        <dbReference type="Rhea" id="RHEA-COMP:9587"/>
        <dbReference type="ChEBI" id="CHEBI:15378"/>
        <dbReference type="ChEBI" id="CHEBI:15444"/>
        <dbReference type="ChEBI" id="CHEBI:57498"/>
        <dbReference type="ChEBI" id="CHEBI:456216"/>
        <dbReference type="EC" id="2.4.1.21"/>
    </reaction>
</comment>
<dbReference type="CDD" id="cd03791">
    <property type="entry name" value="GT5_Glycogen_synthase_DULL1-like"/>
    <property type="match status" value="1"/>
</dbReference>
<evidence type="ECO:0000313" key="11">
    <source>
        <dbReference type="EMBL" id="SEF54622.1"/>
    </source>
</evidence>
<evidence type="ECO:0000256" key="5">
    <source>
        <dbReference type="ARBA" id="ARBA00022676"/>
    </source>
</evidence>
<dbReference type="InterPro" id="IPR013534">
    <property type="entry name" value="Starch_synth_cat_dom"/>
</dbReference>
<dbReference type="NCBIfam" id="NF001899">
    <property type="entry name" value="PRK00654.1-2"/>
    <property type="match status" value="1"/>
</dbReference>
<comment type="similarity">
    <text evidence="4 8">Belongs to the glycosyltransferase 1 family. Bacterial/plant glycogen synthase subfamily.</text>
</comment>
<evidence type="ECO:0000259" key="9">
    <source>
        <dbReference type="Pfam" id="PF00534"/>
    </source>
</evidence>
<dbReference type="InterPro" id="IPR011835">
    <property type="entry name" value="GS/SS"/>
</dbReference>
<evidence type="ECO:0000259" key="10">
    <source>
        <dbReference type="Pfam" id="PF08323"/>
    </source>
</evidence>
<dbReference type="GO" id="GO:0009011">
    <property type="term" value="F:alpha-1,4-glucan glucosyltransferase (ADP-glucose donor) activity"/>
    <property type="evidence" value="ECO:0007669"/>
    <property type="project" value="UniProtKB-UniRule"/>
</dbReference>
<keyword evidence="7 8" id="KW-0320">Glycogen biosynthesis</keyword>
<dbReference type="NCBIfam" id="TIGR02095">
    <property type="entry name" value="glgA"/>
    <property type="match status" value="1"/>
</dbReference>
<dbReference type="SMR" id="A0A1H5SVJ2"/>
<feature type="domain" description="Starch synthase catalytic" evidence="10">
    <location>
        <begin position="12"/>
        <end position="251"/>
    </location>
</feature>
<dbReference type="InterPro" id="IPR001296">
    <property type="entry name" value="Glyco_trans_1"/>
</dbReference>
<organism evidence="11 12">
    <name type="scientific">Nitrosospira multiformis (strain ATCC 25196 / NCIMB 11849 / C 71)</name>
    <dbReference type="NCBI Taxonomy" id="323848"/>
    <lineage>
        <taxon>Bacteria</taxon>
        <taxon>Pseudomonadati</taxon>
        <taxon>Pseudomonadota</taxon>
        <taxon>Betaproteobacteria</taxon>
        <taxon>Nitrosomonadales</taxon>
        <taxon>Nitrosomonadaceae</taxon>
        <taxon>Nitrosospira</taxon>
    </lineage>
</organism>
<dbReference type="HAMAP" id="MF_00484">
    <property type="entry name" value="Glycogen_synth"/>
    <property type="match status" value="1"/>
</dbReference>
<reference evidence="11 12" key="1">
    <citation type="submission" date="2016-10" db="EMBL/GenBank/DDBJ databases">
        <authorList>
            <person name="de Groot N.N."/>
        </authorList>
    </citation>
    <scope>NUCLEOTIDE SEQUENCE [LARGE SCALE GENOMIC DNA]</scope>
    <source>
        <strain evidence="11 12">Nl13</strain>
    </source>
</reference>
<dbReference type="Pfam" id="PF08323">
    <property type="entry name" value="Glyco_transf_5"/>
    <property type="match status" value="1"/>
</dbReference>
<dbReference type="EMBL" id="FNVK01000003">
    <property type="protein sequence ID" value="SEF54622.1"/>
    <property type="molecule type" value="Genomic_DNA"/>
</dbReference>
<protein>
    <recommendedName>
        <fullName evidence="8">Glycogen synthase</fullName>
        <ecNumber evidence="8">2.4.1.21</ecNumber>
    </recommendedName>
    <alternativeName>
        <fullName evidence="8">Starch [bacterial glycogen] synthase</fullName>
    </alternativeName>
</protein>
<dbReference type="Gene3D" id="3.40.50.2000">
    <property type="entry name" value="Glycogen Phosphorylase B"/>
    <property type="match status" value="2"/>
</dbReference>
<evidence type="ECO:0000256" key="2">
    <source>
        <dbReference type="ARBA" id="ARBA00002764"/>
    </source>
</evidence>
<dbReference type="EC" id="2.4.1.21" evidence="8"/>
<evidence type="ECO:0000256" key="8">
    <source>
        <dbReference type="HAMAP-Rule" id="MF_00484"/>
    </source>
</evidence>
<dbReference type="PANTHER" id="PTHR45825">
    <property type="entry name" value="GRANULE-BOUND STARCH SYNTHASE 1, CHLOROPLASTIC/AMYLOPLASTIC"/>
    <property type="match status" value="1"/>
</dbReference>
<dbReference type="UniPathway" id="UPA00164"/>
<dbReference type="GO" id="GO:0005978">
    <property type="term" value="P:glycogen biosynthetic process"/>
    <property type="evidence" value="ECO:0007669"/>
    <property type="project" value="UniProtKB-UniRule"/>
</dbReference>
<keyword evidence="5 8" id="KW-0328">Glycosyltransferase</keyword>
<dbReference type="KEGG" id="nmu:Nmul_A0716"/>
<evidence type="ECO:0000256" key="3">
    <source>
        <dbReference type="ARBA" id="ARBA00004964"/>
    </source>
</evidence>
<dbReference type="AlphaFoldDB" id="A0A1H5SVJ2"/>
<proteinExistence type="inferred from homology"/>
<dbReference type="SUPFAM" id="SSF53756">
    <property type="entry name" value="UDP-Glycosyltransferase/glycogen phosphorylase"/>
    <property type="match status" value="1"/>
</dbReference>
<evidence type="ECO:0000256" key="7">
    <source>
        <dbReference type="ARBA" id="ARBA00023056"/>
    </source>
</evidence>
<sequence>MTPAQSYPHLDVLFITPEIHPLNKTGGLGEVSAALPTALSELGMDVRILIPGYPQILNGLKNKQKIAEFAAQSSFPAATLLSARLPFGASGNVPLFIIDCPELYRRDGGPYTDPQGHNWPDNAIRFGLLSKIGAILASDASPLDWHPDVVHCNDWQSGLVPAYLHFHKGTKAASLMVIHNLAFQGVFSPETVSQLGLPQTSFHTEGVEYYGGMSFLKAGLYYCDHIVTVSPTYAREIQVAPLGFGMEGLLSLRHEHITGIVNGISDEWNPVNDPHLEQNYSMDDLSGKVINKAALQQQLGLTVDPDVPLFGAVSRLTYQKGYDLLLRIITQLIDIPGQLVILGSGETMLEQELMRMARNHPGKMAVRIGFDEKLAHLIEAGADCFLMPSRFEPCGLNQMYSQCYGTPPLVHGTGGLLDTVVDCTAESLADGTATGFVFHELTPEAFLGALERAVAAYRDKPVWDRLMRNGMVQDFSWRASATDYRKIYLSLLNQKR</sequence>
<evidence type="ECO:0000256" key="6">
    <source>
        <dbReference type="ARBA" id="ARBA00022679"/>
    </source>
</evidence>
<name>A0A1H5SVJ2_NITMU</name>
<keyword evidence="6 8" id="KW-0808">Transferase</keyword>
<comment type="function">
    <text evidence="2 8">Synthesizes alpha-1,4-glucan chains using ADP-glucose.</text>
</comment>
<dbReference type="PANTHER" id="PTHR45825:SF11">
    <property type="entry name" value="ALPHA AMYLASE DOMAIN-CONTAINING PROTEIN"/>
    <property type="match status" value="1"/>
</dbReference>
<feature type="domain" description="Glycosyl transferase family 1" evidence="9">
    <location>
        <begin position="305"/>
        <end position="454"/>
    </location>
</feature>
<dbReference type="OrthoDB" id="9808590at2"/>
<evidence type="ECO:0000256" key="1">
    <source>
        <dbReference type="ARBA" id="ARBA00001478"/>
    </source>
</evidence>
<evidence type="ECO:0000313" key="12">
    <source>
        <dbReference type="Proteomes" id="UP000236751"/>
    </source>
</evidence>
<accession>A0A1H5SVJ2</accession>
<comment type="pathway">
    <text evidence="3 8">Glycan biosynthesis; glycogen biosynthesis.</text>
</comment>
<gene>
    <name evidence="8" type="primary">glgA</name>
    <name evidence="11" type="ORF">SAMN05216403_10387</name>
</gene>
<dbReference type="Pfam" id="PF00534">
    <property type="entry name" value="Glycos_transf_1"/>
    <property type="match status" value="1"/>
</dbReference>
<dbReference type="Proteomes" id="UP000236751">
    <property type="component" value="Unassembled WGS sequence"/>
</dbReference>
<dbReference type="GO" id="GO:0004373">
    <property type="term" value="F:alpha-1,4-glucan glucosyltransferase (UDP-glucose donor) activity"/>
    <property type="evidence" value="ECO:0007669"/>
    <property type="project" value="InterPro"/>
</dbReference>
<dbReference type="RefSeq" id="WP_011380073.1">
    <property type="nucleotide sequence ID" value="NC_007614.1"/>
</dbReference>
<evidence type="ECO:0000256" key="4">
    <source>
        <dbReference type="ARBA" id="ARBA00010281"/>
    </source>
</evidence>